<gene>
    <name evidence="2" type="ORF">PGRI_049990</name>
</gene>
<comment type="caution">
    <text evidence="2">The sequence shown here is derived from an EMBL/GenBank/DDBJ whole genome shotgun (WGS) entry which is preliminary data.</text>
</comment>
<feature type="signal peptide" evidence="1">
    <location>
        <begin position="1"/>
        <end position="17"/>
    </location>
</feature>
<dbReference type="RefSeq" id="XP_040644679.1">
    <property type="nucleotide sequence ID" value="XM_040792712.1"/>
</dbReference>
<evidence type="ECO:0000256" key="1">
    <source>
        <dbReference type="SAM" id="SignalP"/>
    </source>
</evidence>
<sequence length="167" mass="18413">MRFLGLSVLVFAISVSGQSTFKSQVAAIIPSPLPADPQSTAGGTRATTSGQYWDPREAISYKGTKIHVSKGCILINDSKRCEEYGEPYHVASGRIDVKMSATIYAGFDGNDKSDYVVPTCKMTPEWSHVPKNDDLHFIDNCLKNIRDETIQCCDSNTANEDKVRNPY</sequence>
<evidence type="ECO:0000313" key="2">
    <source>
        <dbReference type="EMBL" id="KXG46143.1"/>
    </source>
</evidence>
<feature type="chain" id="PRO_5007800398" evidence="1">
    <location>
        <begin position="18"/>
        <end position="167"/>
    </location>
</feature>
<dbReference type="OrthoDB" id="3257981at2759"/>
<accession>A0A135LAX9</accession>
<keyword evidence="3" id="KW-1185">Reference proteome</keyword>
<protein>
    <submittedName>
        <fullName evidence="2">Uncharacterized protein</fullName>
    </submittedName>
</protein>
<dbReference type="Proteomes" id="UP000070168">
    <property type="component" value="Unassembled WGS sequence"/>
</dbReference>
<dbReference type="GeneID" id="63708012"/>
<keyword evidence="1" id="KW-0732">Signal</keyword>
<proteinExistence type="predicted"/>
<evidence type="ECO:0000313" key="3">
    <source>
        <dbReference type="Proteomes" id="UP000070168"/>
    </source>
</evidence>
<dbReference type="EMBL" id="LHQR01000069">
    <property type="protein sequence ID" value="KXG46143.1"/>
    <property type="molecule type" value="Genomic_DNA"/>
</dbReference>
<reference evidence="2 3" key="1">
    <citation type="journal article" date="2016" name="BMC Genomics">
        <title>Genome sequencing and secondary metabolism of the postharvest pathogen Penicillium griseofulvum.</title>
        <authorList>
            <person name="Banani H."/>
            <person name="Marcet-Houben M."/>
            <person name="Ballester A.R."/>
            <person name="Abbruscato P."/>
            <person name="Gonzalez-Candelas L."/>
            <person name="Gabaldon T."/>
            <person name="Spadaro D."/>
        </authorList>
    </citation>
    <scope>NUCLEOTIDE SEQUENCE [LARGE SCALE GENOMIC DNA]</scope>
    <source>
        <strain evidence="2 3">PG3</strain>
    </source>
</reference>
<dbReference type="AlphaFoldDB" id="A0A135LAX9"/>
<organism evidence="2 3">
    <name type="scientific">Penicillium patulum</name>
    <name type="common">Penicillium griseofulvum</name>
    <dbReference type="NCBI Taxonomy" id="5078"/>
    <lineage>
        <taxon>Eukaryota</taxon>
        <taxon>Fungi</taxon>
        <taxon>Dikarya</taxon>
        <taxon>Ascomycota</taxon>
        <taxon>Pezizomycotina</taxon>
        <taxon>Eurotiomycetes</taxon>
        <taxon>Eurotiomycetidae</taxon>
        <taxon>Eurotiales</taxon>
        <taxon>Aspergillaceae</taxon>
        <taxon>Penicillium</taxon>
    </lineage>
</organism>
<name>A0A135LAX9_PENPA</name>